<feature type="region of interest" description="Disordered" evidence="1">
    <location>
        <begin position="134"/>
        <end position="153"/>
    </location>
</feature>
<dbReference type="STRING" id="157652.A0A371HEJ9"/>
<feature type="compositionally biased region" description="Low complexity" evidence="1">
    <location>
        <begin position="388"/>
        <end position="400"/>
    </location>
</feature>
<evidence type="ECO:0000313" key="3">
    <source>
        <dbReference type="Proteomes" id="UP000257109"/>
    </source>
</evidence>
<dbReference type="EMBL" id="QJKJ01002813">
    <property type="protein sequence ID" value="RDY01213.1"/>
    <property type="molecule type" value="Genomic_DNA"/>
</dbReference>
<dbReference type="GO" id="GO:0008017">
    <property type="term" value="F:microtubule binding"/>
    <property type="evidence" value="ECO:0007669"/>
    <property type="project" value="InterPro"/>
</dbReference>
<feature type="compositionally biased region" description="Polar residues" evidence="1">
    <location>
        <begin position="504"/>
        <end position="516"/>
    </location>
</feature>
<dbReference type="AlphaFoldDB" id="A0A371HEJ9"/>
<feature type="region of interest" description="Disordered" evidence="1">
    <location>
        <begin position="455"/>
        <end position="554"/>
    </location>
</feature>
<feature type="compositionally biased region" description="Low complexity" evidence="1">
    <location>
        <begin position="455"/>
        <end position="476"/>
    </location>
</feature>
<feature type="compositionally biased region" description="Low complexity" evidence="1">
    <location>
        <begin position="484"/>
        <end position="494"/>
    </location>
</feature>
<organism evidence="2 3">
    <name type="scientific">Mucuna pruriens</name>
    <name type="common">Velvet bean</name>
    <name type="synonym">Dolichos pruriens</name>
    <dbReference type="NCBI Taxonomy" id="157652"/>
    <lineage>
        <taxon>Eukaryota</taxon>
        <taxon>Viridiplantae</taxon>
        <taxon>Streptophyta</taxon>
        <taxon>Embryophyta</taxon>
        <taxon>Tracheophyta</taxon>
        <taxon>Spermatophyta</taxon>
        <taxon>Magnoliopsida</taxon>
        <taxon>eudicotyledons</taxon>
        <taxon>Gunneridae</taxon>
        <taxon>Pentapetalae</taxon>
        <taxon>rosids</taxon>
        <taxon>fabids</taxon>
        <taxon>Fabales</taxon>
        <taxon>Fabaceae</taxon>
        <taxon>Papilionoideae</taxon>
        <taxon>50 kb inversion clade</taxon>
        <taxon>NPAAA clade</taxon>
        <taxon>indigoferoid/millettioid clade</taxon>
        <taxon>Phaseoleae</taxon>
        <taxon>Mucuna</taxon>
    </lineage>
</organism>
<feature type="compositionally biased region" description="Polar residues" evidence="1">
    <location>
        <begin position="236"/>
        <end position="257"/>
    </location>
</feature>
<feature type="region of interest" description="Disordered" evidence="1">
    <location>
        <begin position="569"/>
        <end position="607"/>
    </location>
</feature>
<dbReference type="InterPro" id="IPR045882">
    <property type="entry name" value="GPT1/2"/>
</dbReference>
<evidence type="ECO:0000256" key="1">
    <source>
        <dbReference type="SAM" id="MobiDB-lite"/>
    </source>
</evidence>
<comment type="caution">
    <text evidence="2">The sequence shown here is derived from an EMBL/GenBank/DDBJ whole genome shotgun (WGS) entry which is preliminary data.</text>
</comment>
<feature type="region of interest" description="Disordered" evidence="1">
    <location>
        <begin position="236"/>
        <end position="440"/>
    </location>
</feature>
<evidence type="ECO:0000313" key="2">
    <source>
        <dbReference type="EMBL" id="RDY01213.1"/>
    </source>
</evidence>
<keyword evidence="3" id="KW-1185">Reference proteome</keyword>
<feature type="compositionally biased region" description="Polar residues" evidence="1">
    <location>
        <begin position="401"/>
        <end position="414"/>
    </location>
</feature>
<dbReference type="PANTHER" id="PTHR33737:SF2">
    <property type="entry name" value="OS12G0102700 PROTEIN"/>
    <property type="match status" value="1"/>
</dbReference>
<sequence length="815" mass="88481">ASPKFKISEAKIKTKTKIKTSPSFVLEIDDFRTGEFSEKEGRPRSTSQHHRRFISRRFASRWKPTQPPSSRFAFFSHLTKHDTNSSELFTVLCIEIRDQRYLFKSYISENHEHVDLLCTPNSRKFEDAATKLEQWEHEPRSNEASGLGKPKKNSKCNLRKSLAWDSAFFTSAGVLDPEELTSIIEGVEKDEKHELPDIQEDVYKSCESISTLESDSLTFESVDMEGDLFEDVRASIQKSSKKSSPAGANTKVPSSSGIPGFHTHDSSKKVGMVSRNKMKVPPASKNPSAGMQGFGKMMKKNNPIFPQIPQKPASTRRESSISKQSKVLGKSSLSSTISSKRESLGNLQAKRIVGDRVSSVTKASVIGGSRGTVPKPTLPSKSPSGPLVSTRTKSVTSTSSGNNLSDNIGKSSFSYLKRSYKPNSSCPALKTPARNKAEPGISSLSSLMSATKLSSSISPASSISDWSSSESSSSTSMAKHVCNSSRSSLDSGSSRKVLLDTDADQGTNSQIPQSDSSLERQEAQHNGFISQKERAPPGATVLPPAPKKPSGLRLPSPKIGFFDGVKPLVRTPHGGQQPRSVVPSGLPKHGAESPSEGQNKAKLGKLQPSKSIVSIGSTKPNNQQAPHPNPFHESLDVAIKTSNSVQNVKSSSDIPMGPVKNTSLFHVVEKAHPDLLPLKGVNNQENAHHDDQIDCLSKQVGHMDINFETWEKLNGDSLSFFQTDISSLDKSNGLELSSHKELIDCPKKEELLKGSSTTCLSVSPTSFDVAASTRTPLTVKDSFCNMDGVVFTESTVSEAKSTNLPVPETIIMKEN</sequence>
<feature type="non-terminal residue" evidence="2">
    <location>
        <position position="1"/>
    </location>
</feature>
<dbReference type="Proteomes" id="UP000257109">
    <property type="component" value="Unassembled WGS sequence"/>
</dbReference>
<reference evidence="2" key="1">
    <citation type="submission" date="2018-05" db="EMBL/GenBank/DDBJ databases">
        <title>Draft genome of Mucuna pruriens seed.</title>
        <authorList>
            <person name="Nnadi N.E."/>
            <person name="Vos R."/>
            <person name="Hasami M.H."/>
            <person name="Devisetty U.K."/>
            <person name="Aguiy J.C."/>
        </authorList>
    </citation>
    <scope>NUCLEOTIDE SEQUENCE [LARGE SCALE GENOMIC DNA]</scope>
    <source>
        <tissue evidence="2">Seed</tissue>
    </source>
</reference>
<dbReference type="OrthoDB" id="1931260at2759"/>
<accession>A0A371HEJ9</accession>
<feature type="non-terminal residue" evidence="2">
    <location>
        <position position="815"/>
    </location>
</feature>
<gene>
    <name evidence="2" type="ORF">CR513_15489</name>
</gene>
<protein>
    <submittedName>
        <fullName evidence="2">Uncharacterized protein</fullName>
    </submittedName>
</protein>
<dbReference type="PANTHER" id="PTHR33737">
    <property type="entry name" value="OS05G0121800 PROTEIN"/>
    <property type="match status" value="1"/>
</dbReference>
<proteinExistence type="predicted"/>
<name>A0A371HEJ9_MUCPR</name>